<sequence>MIERRAIGKTQVALLYTDLVGTSVQAEANAVSVKLSSYSLSALQSLLTASANSLQGRRPAPGELVLTEALLIETPSVTTAAISPPMVQISN</sequence>
<keyword evidence="2" id="KW-1185">Reference proteome</keyword>
<dbReference type="Proteomes" id="UP001163321">
    <property type="component" value="Chromosome 2"/>
</dbReference>
<gene>
    <name evidence="1" type="ORF">PsorP6_017844</name>
</gene>
<proteinExistence type="predicted"/>
<name>A0ACC0WF58_9STRA</name>
<evidence type="ECO:0000313" key="1">
    <source>
        <dbReference type="EMBL" id="KAI9916931.1"/>
    </source>
</evidence>
<dbReference type="EMBL" id="CM047581">
    <property type="protein sequence ID" value="KAI9916931.1"/>
    <property type="molecule type" value="Genomic_DNA"/>
</dbReference>
<evidence type="ECO:0000313" key="2">
    <source>
        <dbReference type="Proteomes" id="UP001163321"/>
    </source>
</evidence>
<protein>
    <submittedName>
        <fullName evidence="1">Uncharacterized protein</fullName>
    </submittedName>
</protein>
<organism evidence="1 2">
    <name type="scientific">Peronosclerospora sorghi</name>
    <dbReference type="NCBI Taxonomy" id="230839"/>
    <lineage>
        <taxon>Eukaryota</taxon>
        <taxon>Sar</taxon>
        <taxon>Stramenopiles</taxon>
        <taxon>Oomycota</taxon>
        <taxon>Peronosporomycetes</taxon>
        <taxon>Peronosporales</taxon>
        <taxon>Peronosporaceae</taxon>
        <taxon>Peronosclerospora</taxon>
    </lineage>
</organism>
<comment type="caution">
    <text evidence="1">The sequence shown here is derived from an EMBL/GenBank/DDBJ whole genome shotgun (WGS) entry which is preliminary data.</text>
</comment>
<reference evidence="1 2" key="1">
    <citation type="journal article" date="2022" name="bioRxiv">
        <title>The genome of the oomycete Peronosclerospora sorghi, a cosmopolitan pathogen of maize and sorghum, is inflated with dispersed pseudogenes.</title>
        <authorList>
            <person name="Fletcher K."/>
            <person name="Martin F."/>
            <person name="Isakeit T."/>
            <person name="Cavanaugh K."/>
            <person name="Magill C."/>
            <person name="Michelmore R."/>
        </authorList>
    </citation>
    <scope>NUCLEOTIDE SEQUENCE [LARGE SCALE GENOMIC DNA]</scope>
    <source>
        <strain evidence="1">P6</strain>
    </source>
</reference>
<accession>A0ACC0WF58</accession>